<dbReference type="Proteomes" id="UP000327493">
    <property type="component" value="Chromosome 14"/>
</dbReference>
<evidence type="ECO:0000256" key="6">
    <source>
        <dbReference type="ARBA" id="ARBA00022490"/>
    </source>
</evidence>
<dbReference type="FunFam" id="2.130.10.10:FF:000958">
    <property type="entry name" value="Elongator acetyltransferase complex subunit 2"/>
    <property type="match status" value="1"/>
</dbReference>
<dbReference type="InterPro" id="IPR036322">
    <property type="entry name" value="WD40_repeat_dom_sf"/>
</dbReference>
<evidence type="ECO:0000256" key="7">
    <source>
        <dbReference type="ARBA" id="ARBA00022574"/>
    </source>
</evidence>
<feature type="repeat" description="WD" evidence="11">
    <location>
        <begin position="250"/>
        <end position="285"/>
    </location>
</feature>
<dbReference type="UniPathway" id="UPA00988"/>
<keyword evidence="8" id="KW-0819">tRNA processing</keyword>
<dbReference type="SUPFAM" id="SSF50978">
    <property type="entry name" value="WD40 repeat-like"/>
    <property type="match status" value="3"/>
</dbReference>
<organism evidence="12 13">
    <name type="scientific">Etheostoma spectabile</name>
    <name type="common">orangethroat darter</name>
    <dbReference type="NCBI Taxonomy" id="54343"/>
    <lineage>
        <taxon>Eukaryota</taxon>
        <taxon>Metazoa</taxon>
        <taxon>Chordata</taxon>
        <taxon>Craniata</taxon>
        <taxon>Vertebrata</taxon>
        <taxon>Euteleostomi</taxon>
        <taxon>Actinopterygii</taxon>
        <taxon>Neopterygii</taxon>
        <taxon>Teleostei</taxon>
        <taxon>Neoteleostei</taxon>
        <taxon>Acanthomorphata</taxon>
        <taxon>Eupercaria</taxon>
        <taxon>Perciformes</taxon>
        <taxon>Percoidei</taxon>
        <taxon>Percidae</taxon>
        <taxon>Etheostomatinae</taxon>
        <taxon>Etheostoma</taxon>
    </lineage>
</organism>
<dbReference type="PANTHER" id="PTHR44111">
    <property type="entry name" value="ELONGATOR COMPLEX PROTEIN 2"/>
    <property type="match status" value="1"/>
</dbReference>
<dbReference type="InterPro" id="IPR037289">
    <property type="entry name" value="Elp2"/>
</dbReference>
<reference evidence="12 13" key="1">
    <citation type="submission" date="2019-08" db="EMBL/GenBank/DDBJ databases">
        <title>A chromosome-level genome assembly, high-density linkage maps, and genome scans reveal the genomic architecture of hybrid incompatibilities underlying speciation via character displacement in darters (Percidae: Etheostominae).</title>
        <authorList>
            <person name="Moran R.L."/>
            <person name="Catchen J.M."/>
            <person name="Fuller R.C."/>
        </authorList>
    </citation>
    <scope>NUCLEOTIDE SEQUENCE [LARGE SCALE GENOMIC DNA]</scope>
    <source>
        <strain evidence="12">EspeVRDwgs_2016</strain>
        <tissue evidence="12">Muscle</tissue>
    </source>
</reference>
<dbReference type="PANTHER" id="PTHR44111:SF1">
    <property type="entry name" value="ELONGATOR COMPLEX PROTEIN 2"/>
    <property type="match status" value="1"/>
</dbReference>
<comment type="similarity">
    <text evidence="4">Belongs to the WD repeat ELP2 family.</text>
</comment>
<dbReference type="Pfam" id="PF00400">
    <property type="entry name" value="WD40"/>
    <property type="match status" value="7"/>
</dbReference>
<protein>
    <recommendedName>
        <fullName evidence="5">Elongator complex protein 2</fullName>
    </recommendedName>
</protein>
<evidence type="ECO:0000256" key="3">
    <source>
        <dbReference type="ARBA" id="ARBA00005043"/>
    </source>
</evidence>
<feature type="repeat" description="WD" evidence="11">
    <location>
        <begin position="431"/>
        <end position="462"/>
    </location>
</feature>
<evidence type="ECO:0000256" key="10">
    <source>
        <dbReference type="ARBA" id="ARBA00023242"/>
    </source>
</evidence>
<keyword evidence="6" id="KW-0963">Cytoplasm</keyword>
<dbReference type="Gene3D" id="2.130.10.10">
    <property type="entry name" value="YVTN repeat-like/Quinoprotein amine dehydrogenase"/>
    <property type="match status" value="4"/>
</dbReference>
<dbReference type="GO" id="GO:0005737">
    <property type="term" value="C:cytoplasm"/>
    <property type="evidence" value="ECO:0007669"/>
    <property type="project" value="UniProtKB-SubCell"/>
</dbReference>
<comment type="caution">
    <text evidence="12">The sequence shown here is derived from an EMBL/GenBank/DDBJ whole genome shotgun (WGS) entry which is preliminary data.</text>
</comment>
<sequence>SAEFSSLSLWIIPSGCTAPGTGTAEPEEIGPAVELTHLQRYSDQRGRCERVVKLRHSCLAKSQLSPSCHSGDESLRCMGILHGKVVSPFHGAKGQTKTELEKRVVAMLNGHTGRVNTVQWIHREDCAPESHLVSGGSDNRLIVWEVKNGKSVECTGHTGPVCAVDAIYVEDPKILVASSASDSTVKLWLCNEAKEAECLHTLSFGSSFMMDVSLALLPGSRVPILACGGDNSQVHLYVLSNGELQKAMSLQGHDDWVRGVAWASLGGELLLASCSQDCLIRVWRLCAKSGTDARVEDNLTIIKMKEDVFEVKDGDVSSVFAVSLETVLAGHENWVYGVHWQPPLFKGGELQQFPSLLSASMDKTMILWAPEEGSGVWVEQVRVGEVGGNTLGFYGCQMSPDGSMIVAHAFHGALHLWCKDKEGHWRPGVVISGHFNEVQDLSWDPEGEFILSVGSDQTTRLFTPWRKQDAKQATWHEISRPQIHGYDMQCLAMVGRFQFVSGADEKVLRVFQAPRNFVENFANISGTSREKLLTSSDSASLPEGASTPALGLSNKAVFQGDLAQKNNEEERQFSSVSDQYQESYFHPLIMTEPPPEDHLLQNTLWPEVQKLYGHGFEMFCLASDSARTVVASACKASKAEHAAVLLWSTATWRQLQTLPCHTLTVTQMAFSPDAQLLLAVSRDRTWSLWRRNLPTPESPEPQFSLYAHTGKNTAIHSRIIWSCDWSPDSKYFVTSSRDKKLLHLLIAHISYLLAVGLECGRILLYRWSPGQEPARGHDWSSCGETDISQSHALRVKRLRWRPRTGRVGQENHKKYGQTHGESEVEEQSSWVQLASASADHSVKIFNINKRAL</sequence>
<dbReference type="InterPro" id="IPR019775">
    <property type="entry name" value="WD40_repeat_CS"/>
</dbReference>
<dbReference type="SMART" id="SM00320">
    <property type="entry name" value="WD40"/>
    <property type="match status" value="11"/>
</dbReference>
<evidence type="ECO:0000256" key="8">
    <source>
        <dbReference type="ARBA" id="ARBA00022694"/>
    </source>
</evidence>
<dbReference type="PROSITE" id="PS50082">
    <property type="entry name" value="WD_REPEATS_2"/>
    <property type="match status" value="4"/>
</dbReference>
<dbReference type="GO" id="GO:0005634">
    <property type="term" value="C:nucleus"/>
    <property type="evidence" value="ECO:0007669"/>
    <property type="project" value="UniProtKB-SubCell"/>
</dbReference>
<dbReference type="PROSITE" id="PS00678">
    <property type="entry name" value="WD_REPEATS_1"/>
    <property type="match status" value="1"/>
</dbReference>
<keyword evidence="10" id="KW-0539">Nucleus</keyword>
<evidence type="ECO:0000256" key="1">
    <source>
        <dbReference type="ARBA" id="ARBA00004123"/>
    </source>
</evidence>
<proteinExistence type="inferred from homology"/>
<evidence type="ECO:0000256" key="11">
    <source>
        <dbReference type="PROSITE-ProRule" id="PRU00221"/>
    </source>
</evidence>
<dbReference type="GO" id="GO:0002098">
    <property type="term" value="P:tRNA wobble uridine modification"/>
    <property type="evidence" value="ECO:0007669"/>
    <property type="project" value="InterPro"/>
</dbReference>
<feature type="non-terminal residue" evidence="12">
    <location>
        <position position="1"/>
    </location>
</feature>
<comment type="subcellular location">
    <subcellularLocation>
        <location evidence="2">Cytoplasm</location>
    </subcellularLocation>
    <subcellularLocation>
        <location evidence="1">Nucleus</location>
    </subcellularLocation>
</comment>
<dbReference type="InterPro" id="IPR001680">
    <property type="entry name" value="WD40_rpt"/>
</dbReference>
<gene>
    <name evidence="12" type="ORF">FQN60_007503</name>
</gene>
<dbReference type="PROSITE" id="PS50294">
    <property type="entry name" value="WD_REPEATS_REGION"/>
    <property type="match status" value="3"/>
</dbReference>
<comment type="pathway">
    <text evidence="3">tRNA modification; 5-methoxycarbonylmethyl-2-thiouridine-tRNA biosynthesis.</text>
</comment>
<feature type="repeat" description="WD" evidence="11">
    <location>
        <begin position="108"/>
        <end position="154"/>
    </location>
</feature>
<keyword evidence="13" id="KW-1185">Reference proteome</keyword>
<keyword evidence="9" id="KW-0677">Repeat</keyword>
<evidence type="ECO:0000256" key="5">
    <source>
        <dbReference type="ARBA" id="ARBA00020267"/>
    </source>
</evidence>
<dbReference type="EMBL" id="VOFY01000014">
    <property type="protein sequence ID" value="KAA8585934.1"/>
    <property type="molecule type" value="Genomic_DNA"/>
</dbReference>
<evidence type="ECO:0000256" key="2">
    <source>
        <dbReference type="ARBA" id="ARBA00004496"/>
    </source>
</evidence>
<evidence type="ECO:0000313" key="12">
    <source>
        <dbReference type="EMBL" id="KAA8585934.1"/>
    </source>
</evidence>
<evidence type="ECO:0000313" key="13">
    <source>
        <dbReference type="Proteomes" id="UP000327493"/>
    </source>
</evidence>
<evidence type="ECO:0000256" key="9">
    <source>
        <dbReference type="ARBA" id="ARBA00022737"/>
    </source>
</evidence>
<accession>A0A5J5CXS0</accession>
<keyword evidence="7 11" id="KW-0853">WD repeat</keyword>
<dbReference type="InterPro" id="IPR015943">
    <property type="entry name" value="WD40/YVTN_repeat-like_dom_sf"/>
</dbReference>
<evidence type="ECO:0000256" key="4">
    <source>
        <dbReference type="ARBA" id="ARBA00005881"/>
    </source>
</evidence>
<name>A0A5J5CXS0_9PERO</name>
<feature type="repeat" description="WD" evidence="11">
    <location>
        <begin position="658"/>
        <end position="689"/>
    </location>
</feature>
<dbReference type="AlphaFoldDB" id="A0A5J5CXS0"/>
<dbReference type="GO" id="GO:0033588">
    <property type="term" value="C:elongator holoenzyme complex"/>
    <property type="evidence" value="ECO:0007669"/>
    <property type="project" value="InterPro"/>
</dbReference>